<feature type="compositionally biased region" description="Basic residues" evidence="5">
    <location>
        <begin position="216"/>
        <end position="227"/>
    </location>
</feature>
<evidence type="ECO:0000256" key="1">
    <source>
        <dbReference type="ARBA" id="ARBA00022723"/>
    </source>
</evidence>
<feature type="region of interest" description="Disordered" evidence="5">
    <location>
        <begin position="269"/>
        <end position="311"/>
    </location>
</feature>
<dbReference type="InterPro" id="IPR044817">
    <property type="entry name" value="SBP-like"/>
</dbReference>
<dbReference type="PROSITE" id="PS51141">
    <property type="entry name" value="ZF_SBP"/>
    <property type="match status" value="1"/>
</dbReference>
<keyword evidence="3" id="KW-0862">Zinc</keyword>
<dbReference type="InterPro" id="IPR036893">
    <property type="entry name" value="SBP_sf"/>
</dbReference>
<dbReference type="Gene3D" id="4.10.1100.10">
    <property type="entry name" value="Transcription factor, SBP-box domain"/>
    <property type="match status" value="1"/>
</dbReference>
<name>A0A9Q0FRH9_9ROSI</name>
<dbReference type="GO" id="GO:0008270">
    <property type="term" value="F:zinc ion binding"/>
    <property type="evidence" value="ECO:0007669"/>
    <property type="project" value="UniProtKB-KW"/>
</dbReference>
<keyword evidence="6" id="KW-0472">Membrane</keyword>
<evidence type="ECO:0000259" key="7">
    <source>
        <dbReference type="PROSITE" id="PS51141"/>
    </source>
</evidence>
<keyword evidence="10" id="KW-1185">Reference proteome</keyword>
<dbReference type="SUPFAM" id="SSF103612">
    <property type="entry name" value="SBT domain"/>
    <property type="match status" value="1"/>
</dbReference>
<feature type="compositionally biased region" description="Pro residues" evidence="5">
    <location>
        <begin position="59"/>
        <end position="77"/>
    </location>
</feature>
<reference evidence="9" key="1">
    <citation type="submission" date="2022-02" db="EMBL/GenBank/DDBJ databases">
        <authorList>
            <person name="Henning P.M."/>
            <person name="McCubbin A.G."/>
            <person name="Shore J.S."/>
        </authorList>
    </citation>
    <scope>NUCLEOTIDE SEQUENCE</scope>
    <source>
        <strain evidence="9">F60SS</strain>
        <tissue evidence="9">Leaves</tissue>
    </source>
</reference>
<dbReference type="Pfam" id="PF26102">
    <property type="entry name" value="Ig_SPL7"/>
    <property type="match status" value="1"/>
</dbReference>
<proteinExistence type="predicted"/>
<dbReference type="PROSITE" id="PS51704">
    <property type="entry name" value="GP_PDE"/>
    <property type="match status" value="1"/>
</dbReference>
<evidence type="ECO:0000256" key="2">
    <source>
        <dbReference type="ARBA" id="ARBA00022771"/>
    </source>
</evidence>
<dbReference type="AlphaFoldDB" id="A0A9Q0FRH9"/>
<dbReference type="Pfam" id="PF03110">
    <property type="entry name" value="SBP"/>
    <property type="match status" value="1"/>
</dbReference>
<protein>
    <recommendedName>
        <fullName evidence="11">SBP-type domain-containing protein</fullName>
    </recommendedName>
</protein>
<dbReference type="PANTHER" id="PTHR31251:SF108">
    <property type="entry name" value="SQUAMOSA PROMOTER-BINDING-LIKE PROTEIN 7"/>
    <property type="match status" value="1"/>
</dbReference>
<dbReference type="Proteomes" id="UP001141552">
    <property type="component" value="Unassembled WGS sequence"/>
</dbReference>
<dbReference type="OrthoDB" id="514967at2759"/>
<sequence length="806" mass="90070">MDPSLPVQGDAALHQMELHPPVTENPPSSSSALWEWGDFLDFAVDDSFPLTFDEDDIIAPPPPQPESSDSIPPPPPILDQIQIQIQEPPTTTATTTTDRIRKRDPRLICSNFLAGRVPCACPEMDAKLAEEEAAMPGKKRVRVARSGTNPARCQVPGCEADITQLKGYHRRHRVCLGCANASAVLLDGETKRYCQQCGKFHVLSDFDKGKRSCRRKLERHNNRRRRKPQDGTKVNGDLVSEDTNCDDGGNGTGKDGSVFEKEVLVESEDGHFSAHNSDDPTSQNVNSDSGVSFGASGDTQTDGGKDDSKFSCSPSNFDNKTAYSSVCPTGRISFKLYDWNPAEFPRRLRHQIFQWLASMPVELEGYIRPGCTILTAFIAMPSFMWEKLFEDPLSYLHDILDRGKILSKKGPMLVYLNNMVFHVIKDGTSMRKVSLKGETPRLHYVHPSCFEAGKSMELVVCGSNLSQPKFRFLVSFAGKYMSYDHCIELPRLLTEGDSVLDHQLYQISIPRLEPKLCGPAFIEVENESGLSNFIPVIIGDRQICSEMEMIRHRFDASNSSSGSECEVYTLKQMAFSDLLVDIAWLLKEPLPENVQQIMTSSQIQRFNTLLKFLLQHEPVAILDKILRTLKIIMDKLEVYRVVNSTSDDDVRLLQKYMDYASDVVHRNCKAESSVLHPQFLYESKSICGSCCTRETPLVTSTSEDLEERPEGKLESAACSTSIVGSEETPLLKREVVMNMNLIKERPSKSPSKSCGLIVSKRVMKSRPTVFVVALLTICFGVCAFFLHPQKVSKLAVTIRRCLTDGI</sequence>
<dbReference type="PANTHER" id="PTHR31251">
    <property type="entry name" value="SQUAMOSA PROMOTER-BINDING-LIKE PROTEIN 4"/>
    <property type="match status" value="1"/>
</dbReference>
<evidence type="ECO:0000313" key="9">
    <source>
        <dbReference type="EMBL" id="KAJ4835237.1"/>
    </source>
</evidence>
<feature type="domain" description="GP-PDE" evidence="8">
    <location>
        <begin position="1"/>
        <end position="55"/>
    </location>
</feature>
<evidence type="ECO:0000256" key="6">
    <source>
        <dbReference type="SAM" id="Phobius"/>
    </source>
</evidence>
<feature type="domain" description="SBP-type" evidence="7">
    <location>
        <begin position="150"/>
        <end position="227"/>
    </location>
</feature>
<feature type="compositionally biased region" description="Polar residues" evidence="5">
    <location>
        <begin position="279"/>
        <end position="290"/>
    </location>
</feature>
<dbReference type="InterPro" id="IPR004333">
    <property type="entry name" value="SBP_dom"/>
</dbReference>
<comment type="caution">
    <text evidence="9">The sequence shown here is derived from an EMBL/GenBank/DDBJ whole genome shotgun (WGS) entry which is preliminary data.</text>
</comment>
<gene>
    <name evidence="9" type="ORF">Tsubulata_049435</name>
</gene>
<evidence type="ECO:0000256" key="4">
    <source>
        <dbReference type="PROSITE-ProRule" id="PRU00470"/>
    </source>
</evidence>
<evidence type="ECO:0008006" key="11">
    <source>
        <dbReference type="Google" id="ProtNLM"/>
    </source>
</evidence>
<feature type="region of interest" description="Disordered" evidence="5">
    <location>
        <begin position="216"/>
        <end position="256"/>
    </location>
</feature>
<feature type="transmembrane region" description="Helical" evidence="6">
    <location>
        <begin position="768"/>
        <end position="786"/>
    </location>
</feature>
<dbReference type="GO" id="GO:0006629">
    <property type="term" value="P:lipid metabolic process"/>
    <property type="evidence" value="ECO:0007669"/>
    <property type="project" value="InterPro"/>
</dbReference>
<feature type="region of interest" description="Disordered" evidence="5">
    <location>
        <begin position="1"/>
        <end position="30"/>
    </location>
</feature>
<feature type="compositionally biased region" description="Basic and acidic residues" evidence="5">
    <location>
        <begin position="269"/>
        <end position="278"/>
    </location>
</feature>
<dbReference type="GO" id="GO:0003677">
    <property type="term" value="F:DNA binding"/>
    <property type="evidence" value="ECO:0007669"/>
    <property type="project" value="InterPro"/>
</dbReference>
<keyword evidence="1" id="KW-0479">Metal-binding</keyword>
<organism evidence="9 10">
    <name type="scientific">Turnera subulata</name>
    <dbReference type="NCBI Taxonomy" id="218843"/>
    <lineage>
        <taxon>Eukaryota</taxon>
        <taxon>Viridiplantae</taxon>
        <taxon>Streptophyta</taxon>
        <taxon>Embryophyta</taxon>
        <taxon>Tracheophyta</taxon>
        <taxon>Spermatophyta</taxon>
        <taxon>Magnoliopsida</taxon>
        <taxon>eudicotyledons</taxon>
        <taxon>Gunneridae</taxon>
        <taxon>Pentapetalae</taxon>
        <taxon>rosids</taxon>
        <taxon>fabids</taxon>
        <taxon>Malpighiales</taxon>
        <taxon>Passifloraceae</taxon>
        <taxon>Turnera</taxon>
    </lineage>
</organism>
<evidence type="ECO:0000256" key="5">
    <source>
        <dbReference type="SAM" id="MobiDB-lite"/>
    </source>
</evidence>
<dbReference type="GO" id="GO:0008081">
    <property type="term" value="F:phosphoric diester hydrolase activity"/>
    <property type="evidence" value="ECO:0007669"/>
    <property type="project" value="InterPro"/>
</dbReference>
<reference evidence="9" key="2">
    <citation type="journal article" date="2023" name="Plants (Basel)">
        <title>Annotation of the Turnera subulata (Passifloraceae) Draft Genome Reveals the S-Locus Evolved after the Divergence of Turneroideae from Passifloroideae in a Stepwise Manner.</title>
        <authorList>
            <person name="Henning P.M."/>
            <person name="Roalson E.H."/>
            <person name="Mir W."/>
            <person name="McCubbin A.G."/>
            <person name="Shore J.S."/>
        </authorList>
    </citation>
    <scope>NUCLEOTIDE SEQUENCE</scope>
    <source>
        <strain evidence="9">F60SS</strain>
    </source>
</reference>
<feature type="region of interest" description="Disordered" evidence="5">
    <location>
        <begin position="52"/>
        <end position="78"/>
    </location>
</feature>
<evidence type="ECO:0000313" key="10">
    <source>
        <dbReference type="Proteomes" id="UP001141552"/>
    </source>
</evidence>
<accession>A0A9Q0FRH9</accession>
<keyword evidence="6" id="KW-0812">Transmembrane</keyword>
<keyword evidence="2 4" id="KW-0863">Zinc-finger</keyword>
<dbReference type="EMBL" id="JAKUCV010004480">
    <property type="protein sequence ID" value="KAJ4835237.1"/>
    <property type="molecule type" value="Genomic_DNA"/>
</dbReference>
<dbReference type="GO" id="GO:0005634">
    <property type="term" value="C:nucleus"/>
    <property type="evidence" value="ECO:0007669"/>
    <property type="project" value="InterPro"/>
</dbReference>
<evidence type="ECO:0000256" key="3">
    <source>
        <dbReference type="ARBA" id="ARBA00022833"/>
    </source>
</evidence>
<dbReference type="InterPro" id="IPR030395">
    <property type="entry name" value="GP_PDE_dom"/>
</dbReference>
<keyword evidence="6" id="KW-1133">Transmembrane helix</keyword>
<evidence type="ECO:0000259" key="8">
    <source>
        <dbReference type="PROSITE" id="PS51704"/>
    </source>
</evidence>